<dbReference type="SUPFAM" id="SSF56366">
    <property type="entry name" value="SMAD MH1 domain"/>
    <property type="match status" value="1"/>
</dbReference>
<keyword evidence="2" id="KW-0479">Metal-binding</keyword>
<dbReference type="EMBL" id="HG973408">
    <property type="protein sequence ID" value="CDO67947.1"/>
    <property type="molecule type" value="mRNA"/>
</dbReference>
<dbReference type="SMART" id="SM00524">
    <property type="entry name" value="DWB"/>
    <property type="match status" value="1"/>
</dbReference>
<dbReference type="PROSITE" id="PS51075">
    <property type="entry name" value="MH1"/>
    <property type="match status" value="1"/>
</dbReference>
<dbReference type="GO" id="GO:0009653">
    <property type="term" value="P:anatomical structure morphogenesis"/>
    <property type="evidence" value="ECO:0007669"/>
    <property type="project" value="TreeGrafter"/>
</dbReference>
<dbReference type="InterPro" id="IPR008984">
    <property type="entry name" value="SMAD_FHA_dom_sf"/>
</dbReference>
<evidence type="ECO:0000259" key="8">
    <source>
        <dbReference type="PROSITE" id="PS51075"/>
    </source>
</evidence>
<comment type="similarity">
    <text evidence="1 7">Belongs to the dwarfin/SMAD family.</text>
</comment>
<evidence type="ECO:0000256" key="3">
    <source>
        <dbReference type="ARBA" id="ARBA00022833"/>
    </source>
</evidence>
<evidence type="ECO:0000256" key="5">
    <source>
        <dbReference type="ARBA" id="ARBA00023163"/>
    </source>
</evidence>
<organism evidence="10">
    <name type="scientific">Sycon ciliatum</name>
    <dbReference type="NCBI Taxonomy" id="27933"/>
    <lineage>
        <taxon>Eukaryota</taxon>
        <taxon>Metazoa</taxon>
        <taxon>Porifera</taxon>
        <taxon>Calcarea</taxon>
        <taxon>Calcaronea</taxon>
        <taxon>Leucosolenida</taxon>
        <taxon>Sycettidae</taxon>
        <taxon>Sycon</taxon>
    </lineage>
</organism>
<evidence type="ECO:0000256" key="2">
    <source>
        <dbReference type="ARBA" id="ARBA00022723"/>
    </source>
</evidence>
<protein>
    <recommendedName>
        <fullName evidence="7">Mothers against decapentaplegic homolog</fullName>
        <shortName evidence="7">MAD homolog</shortName>
        <shortName evidence="7">Mothers against DPP homolog</shortName>
    </recommendedName>
    <alternativeName>
        <fullName evidence="7">SMAD family member</fullName>
    </alternativeName>
</protein>
<keyword evidence="6 7" id="KW-0539">Nucleus</keyword>
<keyword evidence="5 7" id="KW-0804">Transcription</keyword>
<dbReference type="InterPro" id="IPR003619">
    <property type="entry name" value="MAD_homology1_Dwarfin-type"/>
</dbReference>
<dbReference type="InterPro" id="IPR036578">
    <property type="entry name" value="SMAD_MH1_sf"/>
</dbReference>
<evidence type="ECO:0000256" key="4">
    <source>
        <dbReference type="ARBA" id="ARBA00023015"/>
    </source>
</evidence>
<dbReference type="GO" id="GO:0006357">
    <property type="term" value="P:regulation of transcription by RNA polymerase II"/>
    <property type="evidence" value="ECO:0007669"/>
    <property type="project" value="TreeGrafter"/>
</dbReference>
<dbReference type="GO" id="GO:0046872">
    <property type="term" value="F:metal ion binding"/>
    <property type="evidence" value="ECO:0007669"/>
    <property type="project" value="UniProtKB-KW"/>
</dbReference>
<name>A0A077SMW3_9METZ</name>
<dbReference type="GO" id="GO:0070411">
    <property type="term" value="F:I-SMAD binding"/>
    <property type="evidence" value="ECO:0007669"/>
    <property type="project" value="TreeGrafter"/>
</dbReference>
<keyword evidence="4 7" id="KW-0805">Transcription regulation</keyword>
<dbReference type="AlphaFoldDB" id="A0A077SMW3"/>
<evidence type="ECO:0000256" key="1">
    <source>
        <dbReference type="ARBA" id="ARBA00005545"/>
    </source>
</evidence>
<dbReference type="Pfam" id="PF03165">
    <property type="entry name" value="MH1"/>
    <property type="match status" value="1"/>
</dbReference>
<evidence type="ECO:0000313" key="10">
    <source>
        <dbReference type="EMBL" id="CDO67947.1"/>
    </source>
</evidence>
<keyword evidence="7" id="KW-0963">Cytoplasm</keyword>
<dbReference type="GO" id="GO:0060395">
    <property type="term" value="P:SMAD protein signal transduction"/>
    <property type="evidence" value="ECO:0007669"/>
    <property type="project" value="TreeGrafter"/>
</dbReference>
<keyword evidence="3" id="KW-0862">Zinc</keyword>
<dbReference type="InterPro" id="IPR017855">
    <property type="entry name" value="SMAD-like_dom_sf"/>
</dbReference>
<dbReference type="Gene3D" id="3.90.520.10">
    <property type="entry name" value="SMAD MH1 domain"/>
    <property type="match status" value="1"/>
</dbReference>
<proteinExistence type="evidence at transcript level"/>
<evidence type="ECO:0000256" key="7">
    <source>
        <dbReference type="RuleBase" id="RU361195"/>
    </source>
</evidence>
<dbReference type="Gene3D" id="2.60.200.10">
    <property type="match status" value="1"/>
</dbReference>
<feature type="domain" description="MH2" evidence="9">
    <location>
        <begin position="236"/>
        <end position="410"/>
    </location>
</feature>
<dbReference type="PANTHER" id="PTHR13703">
    <property type="entry name" value="SMAD"/>
    <property type="match status" value="1"/>
</dbReference>
<evidence type="ECO:0000259" key="9">
    <source>
        <dbReference type="PROSITE" id="PS51076"/>
    </source>
</evidence>
<dbReference type="PANTHER" id="PTHR13703:SF54">
    <property type="entry name" value="MOTHERS AGAINST DECAPENTAPLEGIC HOMOLOG"/>
    <property type="match status" value="1"/>
</dbReference>
<dbReference type="SMART" id="SM00523">
    <property type="entry name" value="DWA"/>
    <property type="match status" value="1"/>
</dbReference>
<dbReference type="GO" id="GO:0005737">
    <property type="term" value="C:cytoplasm"/>
    <property type="evidence" value="ECO:0007669"/>
    <property type="project" value="UniProtKB-SubCell"/>
</dbReference>
<dbReference type="GO" id="GO:0030154">
    <property type="term" value="P:cell differentiation"/>
    <property type="evidence" value="ECO:0007669"/>
    <property type="project" value="TreeGrafter"/>
</dbReference>
<feature type="domain" description="MH1" evidence="8">
    <location>
        <begin position="1"/>
        <end position="134"/>
    </location>
</feature>
<dbReference type="InterPro" id="IPR001132">
    <property type="entry name" value="SMAD_dom_Dwarfin-type"/>
</dbReference>
<sequence length="410" mass="45652">MLSSKKSLIKKLWKSSSVASHAEGDSMLELLKVICKQSEAKELKSFGLAQEDDAGACWMLPTNTVSVNVVVSGEQHLLNVTPEAVCCKVFRWPDLDLSAEDVIRRLPICPDATSSGKRCCNPFHFGKLLHFRSTPLDRISLQHCSSTTELGKTSDSVSCDSAFDETTVSSSAGRQHTIVRRHFAADGTTGSEESGMEGSSGASLAYEACCPDLDAGEHEKPVSPARRRERPATESWLTMAYWEGRERMGRQRTCKSSAMHVYHEGSAQLDGSFNIGSIKSRCRSAAAEKRRQQIGSGFFMWRTHDNQKVCLYNGSKHSMYVQSPTLACSQLDGEDKLVKAIPSGHIVEIFDWQRAVQLEDYLRSRRQLTFPFDVMAVRVSMVSGWGYGHRRPTVMQCPCWIEAFFEPESD</sequence>
<evidence type="ECO:0000256" key="6">
    <source>
        <dbReference type="ARBA" id="ARBA00023242"/>
    </source>
</evidence>
<dbReference type="PROSITE" id="PS51076">
    <property type="entry name" value="MH2"/>
    <property type="match status" value="1"/>
</dbReference>
<comment type="subcellular location">
    <subcellularLocation>
        <location evidence="7">Cytoplasm</location>
    </subcellularLocation>
    <subcellularLocation>
        <location evidence="7">Nucleus</location>
    </subcellularLocation>
</comment>
<dbReference type="GO" id="GO:0140416">
    <property type="term" value="F:transcription regulator inhibitor activity"/>
    <property type="evidence" value="ECO:0007669"/>
    <property type="project" value="TreeGrafter"/>
</dbReference>
<gene>
    <name evidence="10" type="primary">Smad67b</name>
</gene>
<reference evidence="10" key="1">
    <citation type="journal article" date="2014" name="Nat. Commun.">
        <title>Developmental gene expression provides clues to relationships between sponge and eumetazoan body plans.</title>
        <authorList>
            <person name="Leininger S."/>
            <person name="Adamski M."/>
            <person name="Bergum B."/>
            <person name="Guder C."/>
            <person name="Liu J."/>
            <person name="Laplante M."/>
            <person name="Brate J."/>
            <person name="Hoffmann F."/>
            <person name="Fortunato S."/>
            <person name="Jordal S."/>
            <person name="Rapp H.T."/>
            <person name="Adamska M."/>
        </authorList>
    </citation>
    <scope>NUCLEOTIDE SEQUENCE</scope>
</reference>
<dbReference type="SUPFAM" id="SSF49879">
    <property type="entry name" value="SMAD/FHA domain"/>
    <property type="match status" value="1"/>
</dbReference>
<accession>A0A077SMW3</accession>
<dbReference type="GO" id="GO:0071144">
    <property type="term" value="C:heteromeric SMAD protein complex"/>
    <property type="evidence" value="ECO:0007669"/>
    <property type="project" value="TreeGrafter"/>
</dbReference>
<dbReference type="Pfam" id="PF03166">
    <property type="entry name" value="MH2"/>
    <property type="match status" value="1"/>
</dbReference>
<dbReference type="InterPro" id="IPR013019">
    <property type="entry name" value="MAD_homology_MH1"/>
</dbReference>
<dbReference type="InterPro" id="IPR013790">
    <property type="entry name" value="Dwarfin"/>
</dbReference>